<comment type="caution">
    <text evidence="10">The sequence shown here is derived from an EMBL/GenBank/DDBJ whole genome shotgun (WGS) entry which is preliminary data.</text>
</comment>
<dbReference type="GO" id="GO:0004650">
    <property type="term" value="F:polygalacturonase activity"/>
    <property type="evidence" value="ECO:0007669"/>
    <property type="project" value="InterPro"/>
</dbReference>
<dbReference type="SUPFAM" id="SSF51126">
    <property type="entry name" value="Pectin lyase-like"/>
    <property type="match status" value="1"/>
</dbReference>
<evidence type="ECO:0000256" key="2">
    <source>
        <dbReference type="ARBA" id="ARBA00022737"/>
    </source>
</evidence>
<proteinExistence type="inferred from homology"/>
<evidence type="ECO:0000256" key="9">
    <source>
        <dbReference type="RuleBase" id="RU361169"/>
    </source>
</evidence>
<dbReference type="OrthoDB" id="9795222at2"/>
<evidence type="ECO:0000256" key="8">
    <source>
        <dbReference type="ARBA" id="ARBA00037278"/>
    </source>
</evidence>
<evidence type="ECO:0000256" key="7">
    <source>
        <dbReference type="ARBA" id="ARBA00023326"/>
    </source>
</evidence>
<evidence type="ECO:0000256" key="3">
    <source>
        <dbReference type="ARBA" id="ARBA00022801"/>
    </source>
</evidence>
<dbReference type="STRING" id="1437608.GCA_000771645_01603"/>
<evidence type="ECO:0000256" key="1">
    <source>
        <dbReference type="ARBA" id="ARBA00008834"/>
    </source>
</evidence>
<dbReference type="InterPro" id="IPR012334">
    <property type="entry name" value="Pectin_lyas_fold"/>
</dbReference>
<dbReference type="Proteomes" id="UP000029108">
    <property type="component" value="Unassembled WGS sequence"/>
</dbReference>
<dbReference type="Pfam" id="PF00295">
    <property type="entry name" value="Glyco_hydro_28"/>
    <property type="match status" value="1"/>
</dbReference>
<dbReference type="AlphaFoldDB" id="A0A087A4R9"/>
<keyword evidence="4" id="KW-0325">Glycoprotein</keyword>
<dbReference type="eggNOG" id="COG5434">
    <property type="taxonomic scope" value="Bacteria"/>
</dbReference>
<evidence type="ECO:0000256" key="5">
    <source>
        <dbReference type="ARBA" id="ARBA00023277"/>
    </source>
</evidence>
<dbReference type="RefSeq" id="WP_033492449.1">
    <property type="nucleotide sequence ID" value="NZ_JDUU01000003.1"/>
</dbReference>
<dbReference type="InterPro" id="IPR011050">
    <property type="entry name" value="Pectin_lyase_fold/virulence"/>
</dbReference>
<name>A0A087A4R9_9BIFI</name>
<sequence length="500" mass="55911">MNTSNAGAIRVYPAPAGATLRKEYSVRVRPLAAGEVPTDDDATAEGWQSVPVYRVKIDSHYVQESSMCYFDFSGRVEVEVKVNGWFYTYRADVRPLSVGVEPHVQPNRVTFTLDHPANLSVELNRERHHNLHVLAGRLLDDYDQADVTVEHVLTIGPELNDQIERARVGKHGSGDERVVVRIKPGYYYLFDGEWRLPSHVDVILEGGAVIEGSLIIDHAEDVRVRGRGVLYLADFKRLAGTNGVMVTFSKHVTLENLILINPPHYSVFMGKSQDVTIRCLKSFSCEGWSDGIDMMACEDVEIADCFLRTSDDCIAVYGSRWEYRGGSRNVHAHGCTLWADVAHPMMIGTHGDHEHDGDVIERISFEDMDVLEHNEYQPNYLGVMAINAGDKNTVRDVLWKNVRIERISHGRVLDIETKWNKDYNPAPGRLIENVRVEDVDVTTGAVTAGDEEPSLIGGYDAEHPVRGVHIRNMRRDGVRCVSLADANVQVLANAADVTIE</sequence>
<accession>A0A087A4R9</accession>
<dbReference type="Gene3D" id="2.160.20.10">
    <property type="entry name" value="Single-stranded right-handed beta-helix, Pectin lyase-like"/>
    <property type="match status" value="1"/>
</dbReference>
<organism evidence="10 11">
    <name type="scientific">Bifidobacterium biavatii DSM 23969</name>
    <dbReference type="NCBI Taxonomy" id="1437608"/>
    <lineage>
        <taxon>Bacteria</taxon>
        <taxon>Bacillati</taxon>
        <taxon>Actinomycetota</taxon>
        <taxon>Actinomycetes</taxon>
        <taxon>Bifidobacteriales</taxon>
        <taxon>Bifidobacteriaceae</taxon>
        <taxon>Bifidobacterium</taxon>
    </lineage>
</organism>
<reference evidence="10 11" key="1">
    <citation type="submission" date="2014-03" db="EMBL/GenBank/DDBJ databases">
        <title>Genomics of Bifidobacteria.</title>
        <authorList>
            <person name="Ventura M."/>
            <person name="Milani C."/>
            <person name="Lugli G.A."/>
        </authorList>
    </citation>
    <scope>NUCLEOTIDE SEQUENCE [LARGE SCALE GENOMIC DNA]</scope>
    <source>
        <strain evidence="10 11">DSM 23969</strain>
    </source>
</reference>
<evidence type="ECO:0000256" key="4">
    <source>
        <dbReference type="ARBA" id="ARBA00023180"/>
    </source>
</evidence>
<evidence type="ECO:0000313" key="11">
    <source>
        <dbReference type="Proteomes" id="UP000029108"/>
    </source>
</evidence>
<evidence type="ECO:0000256" key="6">
    <source>
        <dbReference type="ARBA" id="ARBA00023295"/>
    </source>
</evidence>
<dbReference type="GO" id="GO:0000272">
    <property type="term" value="P:polysaccharide catabolic process"/>
    <property type="evidence" value="ECO:0007669"/>
    <property type="project" value="UniProtKB-KW"/>
</dbReference>
<dbReference type="InterPro" id="IPR000743">
    <property type="entry name" value="Glyco_hydro_28"/>
</dbReference>
<evidence type="ECO:0000313" key="10">
    <source>
        <dbReference type="EMBL" id="KFI53769.1"/>
    </source>
</evidence>
<dbReference type="EMBL" id="JGYN01000002">
    <property type="protein sequence ID" value="KFI53769.1"/>
    <property type="molecule type" value="Genomic_DNA"/>
</dbReference>
<keyword evidence="2" id="KW-0677">Repeat</keyword>
<comment type="similarity">
    <text evidence="1 9">Belongs to the glycosyl hydrolase 28 family.</text>
</comment>
<protein>
    <submittedName>
        <fullName evidence="10">Parallel beta-helix repeat-containing protein</fullName>
    </submittedName>
</protein>
<dbReference type="PANTHER" id="PTHR31736">
    <property type="match status" value="1"/>
</dbReference>
<dbReference type="PANTHER" id="PTHR31736:SF9">
    <property type="entry name" value="ENDO-XYLOGALACTURONAN HYDROLASE A-RELATED"/>
    <property type="match status" value="1"/>
</dbReference>
<comment type="function">
    <text evidence="8">Pectinolytic enzyme involved in the degradation of xylogalacturonan (xga), a galacturonan backbone heavily substituted with xylose, and which is one important component of the hairy regions of pectin. Activity requires a galacturonic acid backbone substituted with xylose.</text>
</comment>
<keyword evidence="3 9" id="KW-0378">Hydrolase</keyword>
<keyword evidence="11" id="KW-1185">Reference proteome</keyword>
<keyword evidence="6 9" id="KW-0326">Glycosidase</keyword>
<gene>
    <name evidence="10" type="ORF">BBIA_1366</name>
</gene>
<keyword evidence="7" id="KW-0624">Polysaccharide degradation</keyword>
<keyword evidence="5" id="KW-0119">Carbohydrate metabolism</keyword>